<keyword evidence="3" id="KW-1185">Reference proteome</keyword>
<gene>
    <name evidence="2" type="ORF">TRAVEDRAFT_54593</name>
</gene>
<dbReference type="GeneID" id="19417454"/>
<proteinExistence type="predicted"/>
<sequence>MQAKFEKKQKSEKSADIEMKDATAPGPSIQSLVDKAVAGRVKPLQAQVQKLSVKGGKTARKSQVDGKKKTSPSTSSGKSSSTGKKTPAKTNKPSVKGKGKGKGKAGTQLTTYS</sequence>
<evidence type="ECO:0000313" key="3">
    <source>
        <dbReference type="Proteomes" id="UP000054317"/>
    </source>
</evidence>
<feature type="region of interest" description="Disordered" evidence="1">
    <location>
        <begin position="47"/>
        <end position="113"/>
    </location>
</feature>
<name>R7S740_TRAVS</name>
<dbReference type="EMBL" id="JH711808">
    <property type="protein sequence ID" value="EIW51402.1"/>
    <property type="molecule type" value="Genomic_DNA"/>
</dbReference>
<dbReference type="KEGG" id="tvs:TRAVEDRAFT_54593"/>
<feature type="compositionally biased region" description="Low complexity" evidence="1">
    <location>
        <begin position="71"/>
        <end position="90"/>
    </location>
</feature>
<evidence type="ECO:0000313" key="2">
    <source>
        <dbReference type="EMBL" id="EIW51402.1"/>
    </source>
</evidence>
<organism evidence="2 3">
    <name type="scientific">Trametes versicolor (strain FP-101664)</name>
    <name type="common">White-rot fungus</name>
    <name type="synonym">Coriolus versicolor</name>
    <dbReference type="NCBI Taxonomy" id="717944"/>
    <lineage>
        <taxon>Eukaryota</taxon>
        <taxon>Fungi</taxon>
        <taxon>Dikarya</taxon>
        <taxon>Basidiomycota</taxon>
        <taxon>Agaricomycotina</taxon>
        <taxon>Agaricomycetes</taxon>
        <taxon>Polyporales</taxon>
        <taxon>Polyporaceae</taxon>
        <taxon>Trametes</taxon>
    </lineage>
</organism>
<dbReference type="AlphaFoldDB" id="R7S740"/>
<accession>R7S740</accession>
<dbReference type="Proteomes" id="UP000054317">
    <property type="component" value="Unassembled WGS sequence"/>
</dbReference>
<feature type="compositionally biased region" description="Basic and acidic residues" evidence="1">
    <location>
        <begin position="1"/>
        <end position="21"/>
    </location>
</feature>
<protein>
    <submittedName>
        <fullName evidence="2">Uncharacterized protein</fullName>
    </submittedName>
</protein>
<evidence type="ECO:0000256" key="1">
    <source>
        <dbReference type="SAM" id="MobiDB-lite"/>
    </source>
</evidence>
<reference evidence="3" key="1">
    <citation type="journal article" date="2012" name="Science">
        <title>The Paleozoic origin of enzymatic lignin decomposition reconstructed from 31 fungal genomes.</title>
        <authorList>
            <person name="Floudas D."/>
            <person name="Binder M."/>
            <person name="Riley R."/>
            <person name="Barry K."/>
            <person name="Blanchette R.A."/>
            <person name="Henrissat B."/>
            <person name="Martinez A.T."/>
            <person name="Otillar R."/>
            <person name="Spatafora J.W."/>
            <person name="Yadav J.S."/>
            <person name="Aerts A."/>
            <person name="Benoit I."/>
            <person name="Boyd A."/>
            <person name="Carlson A."/>
            <person name="Copeland A."/>
            <person name="Coutinho P.M."/>
            <person name="de Vries R.P."/>
            <person name="Ferreira P."/>
            <person name="Findley K."/>
            <person name="Foster B."/>
            <person name="Gaskell J."/>
            <person name="Glotzer D."/>
            <person name="Gorecki P."/>
            <person name="Heitman J."/>
            <person name="Hesse C."/>
            <person name="Hori C."/>
            <person name="Igarashi K."/>
            <person name="Jurgens J.A."/>
            <person name="Kallen N."/>
            <person name="Kersten P."/>
            <person name="Kohler A."/>
            <person name="Kuees U."/>
            <person name="Kumar T.K.A."/>
            <person name="Kuo A."/>
            <person name="LaButti K."/>
            <person name="Larrondo L.F."/>
            <person name="Lindquist E."/>
            <person name="Ling A."/>
            <person name="Lombard V."/>
            <person name="Lucas S."/>
            <person name="Lundell T."/>
            <person name="Martin R."/>
            <person name="McLaughlin D.J."/>
            <person name="Morgenstern I."/>
            <person name="Morin E."/>
            <person name="Murat C."/>
            <person name="Nagy L.G."/>
            <person name="Nolan M."/>
            <person name="Ohm R.A."/>
            <person name="Patyshakuliyeva A."/>
            <person name="Rokas A."/>
            <person name="Ruiz-Duenas F.J."/>
            <person name="Sabat G."/>
            <person name="Salamov A."/>
            <person name="Samejima M."/>
            <person name="Schmutz J."/>
            <person name="Slot J.C."/>
            <person name="St John F."/>
            <person name="Stenlid J."/>
            <person name="Sun H."/>
            <person name="Sun S."/>
            <person name="Syed K."/>
            <person name="Tsang A."/>
            <person name="Wiebenga A."/>
            <person name="Young D."/>
            <person name="Pisabarro A."/>
            <person name="Eastwood D.C."/>
            <person name="Martin F."/>
            <person name="Cullen D."/>
            <person name="Grigoriev I.V."/>
            <person name="Hibbett D.S."/>
        </authorList>
    </citation>
    <scope>NUCLEOTIDE SEQUENCE [LARGE SCALE GENOMIC DNA]</scope>
    <source>
        <strain evidence="3">FP-101664</strain>
    </source>
</reference>
<feature type="region of interest" description="Disordered" evidence="1">
    <location>
        <begin position="1"/>
        <end position="30"/>
    </location>
</feature>
<dbReference type="RefSeq" id="XP_008045712.1">
    <property type="nucleotide sequence ID" value="XM_008047521.1"/>
</dbReference>